<evidence type="ECO:0000313" key="2">
    <source>
        <dbReference type="Proteomes" id="UP000515512"/>
    </source>
</evidence>
<dbReference type="KEGG" id="nhu:H0264_26240"/>
<keyword evidence="2" id="KW-1185">Reference proteome</keyword>
<dbReference type="Proteomes" id="UP000515512">
    <property type="component" value="Chromosome"/>
</dbReference>
<gene>
    <name evidence="1" type="ORF">H0264_26240</name>
</gene>
<evidence type="ECO:0000313" key="1">
    <source>
        <dbReference type="EMBL" id="QLY28811.1"/>
    </source>
</evidence>
<dbReference type="RefSeq" id="WP_181580017.1">
    <property type="nucleotide sequence ID" value="NZ_CP059399.1"/>
</dbReference>
<protein>
    <recommendedName>
        <fullName evidence="3">SpoVT-AbrB domain-containing protein</fullName>
    </recommendedName>
</protein>
<accession>A0A7D6V8C7</accession>
<name>A0A7D6V8C7_9NOCA</name>
<evidence type="ECO:0008006" key="3">
    <source>
        <dbReference type="Google" id="ProtNLM"/>
    </source>
</evidence>
<reference evidence="1 2" key="1">
    <citation type="submission" date="2020-07" db="EMBL/GenBank/DDBJ databases">
        <authorList>
            <person name="Zhuang K."/>
            <person name="Ran Y."/>
        </authorList>
    </citation>
    <scope>NUCLEOTIDE SEQUENCE [LARGE SCALE GENOMIC DNA]</scope>
    <source>
        <strain evidence="1 2">WCH-YHL-001</strain>
    </source>
</reference>
<proteinExistence type="predicted"/>
<sequence length="107" mass="11549">MSAVDEGGRLSVKWLLQALGWVPGDRLEAHVRGPVIAMGPSGSARIRLPRDHTVRIPALLCRAAGLRGGDRVLVTADTGHNRLIVFPQHVLDAMVIRQLTDENGATK</sequence>
<dbReference type="AlphaFoldDB" id="A0A7D6V8C7"/>
<dbReference type="EMBL" id="CP059399">
    <property type="protein sequence ID" value="QLY28811.1"/>
    <property type="molecule type" value="Genomic_DNA"/>
</dbReference>
<organism evidence="1 2">
    <name type="scientific">Nocardia huaxiensis</name>
    <dbReference type="NCBI Taxonomy" id="2755382"/>
    <lineage>
        <taxon>Bacteria</taxon>
        <taxon>Bacillati</taxon>
        <taxon>Actinomycetota</taxon>
        <taxon>Actinomycetes</taxon>
        <taxon>Mycobacteriales</taxon>
        <taxon>Nocardiaceae</taxon>
        <taxon>Nocardia</taxon>
    </lineage>
</organism>